<evidence type="ECO:0000313" key="2">
    <source>
        <dbReference type="EMBL" id="ALI35418.1"/>
    </source>
</evidence>
<accession>A0A654LVG0</accession>
<evidence type="ECO:0000256" key="1">
    <source>
        <dbReference type="SAM" id="MobiDB-lite"/>
    </source>
</evidence>
<feature type="compositionally biased region" description="Polar residues" evidence="1">
    <location>
        <begin position="120"/>
        <end position="145"/>
    </location>
</feature>
<evidence type="ECO:0000313" key="3">
    <source>
        <dbReference type="Proteomes" id="UP000058925"/>
    </source>
</evidence>
<dbReference type="Proteomes" id="UP000058925">
    <property type="component" value="Chromosome"/>
</dbReference>
<feature type="region of interest" description="Disordered" evidence="1">
    <location>
        <begin position="59"/>
        <end position="96"/>
    </location>
</feature>
<dbReference type="RefSeq" id="WP_231100312.1">
    <property type="nucleotide sequence ID" value="NZ_CP012850.1"/>
</dbReference>
<protein>
    <submittedName>
        <fullName evidence="2">Uncharacterized protein</fullName>
    </submittedName>
</protein>
<organism evidence="2 3">
    <name type="scientific">Candidatus Nitrosocosmicus oleophilus</name>
    <dbReference type="NCBI Taxonomy" id="1353260"/>
    <lineage>
        <taxon>Archaea</taxon>
        <taxon>Nitrososphaerota</taxon>
        <taxon>Nitrososphaeria</taxon>
        <taxon>Nitrososphaerales</taxon>
        <taxon>Nitrososphaeraceae</taxon>
        <taxon>Candidatus Nitrosocosmicus</taxon>
    </lineage>
</organism>
<dbReference type="EMBL" id="CP012850">
    <property type="protein sequence ID" value="ALI35418.1"/>
    <property type="molecule type" value="Genomic_DNA"/>
</dbReference>
<dbReference type="GeneID" id="68929754"/>
<gene>
    <name evidence="2" type="ORF">NMY3_01213</name>
</gene>
<reference evidence="3" key="1">
    <citation type="submission" date="2015-10" db="EMBL/GenBank/DDBJ databases">
        <title>Niche specialization of a soil ammonia-oxidizing archaeon, Candidatus Nitrosocosmicus oleophilus.</title>
        <authorList>
            <person name="Jung M.-Y."/>
            <person name="Rhee S.-K."/>
        </authorList>
    </citation>
    <scope>NUCLEOTIDE SEQUENCE [LARGE SCALE GENOMIC DNA]</scope>
    <source>
        <strain evidence="3">MY3</strain>
    </source>
</reference>
<dbReference type="AlphaFoldDB" id="A0A654LVG0"/>
<keyword evidence="3" id="KW-1185">Reference proteome</keyword>
<dbReference type="KEGG" id="taa:NMY3_01213"/>
<proteinExistence type="predicted"/>
<name>A0A654LVG0_9ARCH</name>
<sequence length="195" mass="21838">MTLKSNIKIPLVSAIVLVILLTSFNSSMAQLTIPANPGVGITNVWPNSQQIKDWINNLFTGKDDSQGDNEENQGIESKEDLTEYQPHNPLGKYNLPSITNEEDCLGEAITYWDDPCDDSYGNQPYGNQPYGNQPYGNQPYGNQPYGNQPYGNQPYGNQPYGNLYGKYNLPSITNEEDCLGEAITYWDDPCNDYMD</sequence>
<feature type="region of interest" description="Disordered" evidence="1">
    <location>
        <begin position="119"/>
        <end position="145"/>
    </location>
</feature>